<organism evidence="2">
    <name type="scientific">Blastobotrys adeninivorans</name>
    <name type="common">Yeast</name>
    <name type="synonym">Arxula adeninivorans</name>
    <dbReference type="NCBI Taxonomy" id="409370"/>
    <lineage>
        <taxon>Eukaryota</taxon>
        <taxon>Fungi</taxon>
        <taxon>Dikarya</taxon>
        <taxon>Ascomycota</taxon>
        <taxon>Saccharomycotina</taxon>
        <taxon>Dipodascomycetes</taxon>
        <taxon>Dipodascales</taxon>
        <taxon>Trichomonascaceae</taxon>
        <taxon>Blastobotrys</taxon>
    </lineage>
</organism>
<feature type="compositionally biased region" description="Pro residues" evidence="1">
    <location>
        <begin position="130"/>
        <end position="145"/>
    </location>
</feature>
<feature type="compositionally biased region" description="Low complexity" evidence="1">
    <location>
        <begin position="10"/>
        <end position="34"/>
    </location>
</feature>
<reference evidence="2" key="1">
    <citation type="submission" date="2014-02" db="EMBL/GenBank/DDBJ databases">
        <authorList>
            <person name="Genoscope - CEA"/>
        </authorList>
    </citation>
    <scope>NUCLEOTIDE SEQUENCE</scope>
    <source>
        <strain evidence="2">LS3</strain>
    </source>
</reference>
<feature type="compositionally biased region" description="Basic residues" evidence="1">
    <location>
        <begin position="189"/>
        <end position="199"/>
    </location>
</feature>
<accession>A0A060SVX2</accession>
<feature type="compositionally biased region" description="Polar residues" evidence="1">
    <location>
        <begin position="377"/>
        <end position="395"/>
    </location>
</feature>
<name>A0A060SVX2_BLAAD</name>
<evidence type="ECO:0000256" key="1">
    <source>
        <dbReference type="SAM" id="MobiDB-lite"/>
    </source>
</evidence>
<feature type="compositionally biased region" description="Low complexity" evidence="1">
    <location>
        <begin position="89"/>
        <end position="103"/>
    </location>
</feature>
<proteinExistence type="predicted"/>
<feature type="region of interest" description="Disordered" evidence="1">
    <location>
        <begin position="377"/>
        <end position="406"/>
    </location>
</feature>
<feature type="compositionally biased region" description="Low complexity" evidence="1">
    <location>
        <begin position="70"/>
        <end position="82"/>
    </location>
</feature>
<feature type="region of interest" description="Disordered" evidence="1">
    <location>
        <begin position="1"/>
        <end position="222"/>
    </location>
</feature>
<dbReference type="EMBL" id="HG937691">
    <property type="protein sequence ID" value="CDP33060.1"/>
    <property type="molecule type" value="Genomic_DNA"/>
</dbReference>
<feature type="compositionally biased region" description="Polar residues" evidence="1">
    <location>
        <begin position="202"/>
        <end position="215"/>
    </location>
</feature>
<sequence>MNFLPPTFYTTTSAAQPTTATAQATITPSSSSTPGAYKSSLEALIQQQPLDQSSQQQDQVQQQHDRSHHQTQPTSQSQSESMSDGHTNPSQPQSHSQSQQQSQLPPPPPIQSHPQPPPHQHNPPLMNLPSVPPPPAQPPPPPPGSVPQQPSQEWSQFVFPPQHGSSMLSPVPTASTTPGSTPSSSSSSHYRRHQRHHSASRGLSSVPISRSNSLTRGRRHPYYPQYYHQRSSSMGGTPYTVDPDGIIVAMRKQGKSWSEIAAAVRMDEYGVQVRYQRAINAQQPSSSPYVSQEPVYWEKEDIDCLHELLEIGERAKWKYIATELTRERNKRMTAVACQKKFKEMFGVAEASSVLGSSLCYVVSANGWASLDMARQPNLSSSSTLSQTPNPNTGDPSTYGYESPREM</sequence>
<reference evidence="2" key="2">
    <citation type="submission" date="2014-06" db="EMBL/GenBank/DDBJ databases">
        <title>The complete genome of Blastobotrys (Arxula) adeninivorans LS3 - a yeast of biotechnological interest.</title>
        <authorList>
            <person name="Kunze G."/>
            <person name="Gaillardin C."/>
            <person name="Czernicka M."/>
            <person name="Durrens P."/>
            <person name="Martin T."/>
            <person name="Boer E."/>
            <person name="Gabaldon T."/>
            <person name="Cruz J."/>
            <person name="Talla E."/>
            <person name="Marck C."/>
            <person name="Goffeau A."/>
            <person name="Barbe V."/>
            <person name="Baret P."/>
            <person name="Baronian K."/>
            <person name="Beier S."/>
            <person name="Bleykasten C."/>
            <person name="Bode R."/>
            <person name="Casaregola S."/>
            <person name="Despons L."/>
            <person name="Fairhead C."/>
            <person name="Giersberg M."/>
            <person name="Gierski P."/>
            <person name="Hahnel U."/>
            <person name="Hartmann A."/>
            <person name="Jankowska D."/>
            <person name="Jubin C."/>
            <person name="Jung P."/>
            <person name="Lafontaine I."/>
            <person name="Leh-Louis V."/>
            <person name="Lemaire M."/>
            <person name="Marcet-Houben M."/>
            <person name="Mascher M."/>
            <person name="Morel G."/>
            <person name="Richard G.-F."/>
            <person name="Riechen J."/>
            <person name="Sacerdot C."/>
            <person name="Sarkar A."/>
            <person name="Savel G."/>
            <person name="Schacherer J."/>
            <person name="Sherman D."/>
            <person name="Straub M.-L."/>
            <person name="Stein N."/>
            <person name="Thierry A."/>
            <person name="Trautwein-Schult A."/>
            <person name="Westhof E."/>
            <person name="Worch S."/>
            <person name="Dujon B."/>
            <person name="Souciet J.-L."/>
            <person name="Wincker P."/>
            <person name="Scholz U."/>
            <person name="Neuveglise N."/>
        </authorList>
    </citation>
    <scope>NUCLEOTIDE SEQUENCE</scope>
    <source>
        <strain evidence="2">LS3</strain>
    </source>
</reference>
<feature type="compositionally biased region" description="Low complexity" evidence="1">
    <location>
        <begin position="46"/>
        <end position="62"/>
    </location>
</feature>
<evidence type="ECO:0000313" key="2">
    <source>
        <dbReference type="EMBL" id="CDP33060.1"/>
    </source>
</evidence>
<protein>
    <submittedName>
        <fullName evidence="2">ARAD1A00836p</fullName>
    </submittedName>
</protein>
<feature type="compositionally biased region" description="Low complexity" evidence="1">
    <location>
        <begin position="169"/>
        <end position="188"/>
    </location>
</feature>
<feature type="compositionally biased region" description="Pro residues" evidence="1">
    <location>
        <begin position="104"/>
        <end position="121"/>
    </location>
</feature>
<gene>
    <name evidence="2" type="ORF">GNLVRS02_ARAD1A00836g</name>
</gene>
<dbReference type="AlphaFoldDB" id="A0A060SVX2"/>